<evidence type="ECO:0000313" key="3">
    <source>
        <dbReference type="Proteomes" id="UP000007148"/>
    </source>
</evidence>
<dbReference type="Proteomes" id="UP000007148">
    <property type="component" value="Unassembled WGS sequence"/>
</dbReference>
<gene>
    <name evidence="2" type="ORF">PIIN_09013</name>
</gene>
<proteinExistence type="predicted"/>
<dbReference type="HOGENOM" id="CLU_2134503_0_0_1"/>
<keyword evidence="3" id="KW-1185">Reference proteome</keyword>
<comment type="caution">
    <text evidence="2">The sequence shown here is derived from an EMBL/GenBank/DDBJ whole genome shotgun (WGS) entry which is preliminary data.</text>
</comment>
<dbReference type="AlphaFoldDB" id="G4TUN5"/>
<organism evidence="2 3">
    <name type="scientific">Serendipita indica (strain DSM 11827)</name>
    <name type="common">Root endophyte fungus</name>
    <name type="synonym">Piriformospora indica</name>
    <dbReference type="NCBI Taxonomy" id="1109443"/>
    <lineage>
        <taxon>Eukaryota</taxon>
        <taxon>Fungi</taxon>
        <taxon>Dikarya</taxon>
        <taxon>Basidiomycota</taxon>
        <taxon>Agaricomycotina</taxon>
        <taxon>Agaricomycetes</taxon>
        <taxon>Sebacinales</taxon>
        <taxon>Serendipitaceae</taxon>
        <taxon>Serendipita</taxon>
    </lineage>
</organism>
<dbReference type="EMBL" id="CAFZ01000387">
    <property type="protein sequence ID" value="CCA75028.1"/>
    <property type="molecule type" value="Genomic_DNA"/>
</dbReference>
<evidence type="ECO:0000256" key="1">
    <source>
        <dbReference type="SAM" id="MobiDB-lite"/>
    </source>
</evidence>
<reference evidence="2 3" key="1">
    <citation type="journal article" date="2011" name="PLoS Pathog.">
        <title>Endophytic Life Strategies Decoded by Genome and Transcriptome Analyses of the Mutualistic Root Symbiont Piriformospora indica.</title>
        <authorList>
            <person name="Zuccaro A."/>
            <person name="Lahrmann U."/>
            <person name="Guldener U."/>
            <person name="Langen G."/>
            <person name="Pfiffi S."/>
            <person name="Biedenkopf D."/>
            <person name="Wong P."/>
            <person name="Samans B."/>
            <person name="Grimm C."/>
            <person name="Basiewicz M."/>
            <person name="Murat C."/>
            <person name="Martin F."/>
            <person name="Kogel K.H."/>
        </authorList>
    </citation>
    <scope>NUCLEOTIDE SEQUENCE [LARGE SCALE GENOMIC DNA]</scope>
    <source>
        <strain evidence="2 3">DSM 11827</strain>
    </source>
</reference>
<feature type="region of interest" description="Disordered" evidence="1">
    <location>
        <begin position="29"/>
        <end position="57"/>
    </location>
</feature>
<sequence>MSISLQKAKDTAYYMSGLGLPCTGLPAFSDGSANPAQSNKEYSKWPTSTAATSPIKPTPSRPWIVEQYIPLGSTHWARFQVPTDVFLNPHNPVHHHLLYTILWETWFPQQTNK</sequence>
<accession>G4TUN5</accession>
<name>G4TUN5_SERID</name>
<feature type="compositionally biased region" description="Polar residues" evidence="1">
    <location>
        <begin position="31"/>
        <end position="52"/>
    </location>
</feature>
<dbReference type="InParanoid" id="G4TUN5"/>
<protein>
    <submittedName>
        <fullName evidence="2">Uncharacterized protein</fullName>
    </submittedName>
</protein>
<evidence type="ECO:0000313" key="2">
    <source>
        <dbReference type="EMBL" id="CCA75028.1"/>
    </source>
</evidence>